<feature type="chain" id="PRO_5002943580" evidence="1">
    <location>
        <begin position="26"/>
        <end position="141"/>
    </location>
</feature>
<name>C4XH58_SOLM1</name>
<dbReference type="EMBL" id="AP010904">
    <property type="protein sequence ID" value="BAH73826.1"/>
    <property type="molecule type" value="Genomic_DNA"/>
</dbReference>
<dbReference type="RefSeq" id="WP_012749911.1">
    <property type="nucleotide sequence ID" value="NC_012796.1"/>
</dbReference>
<dbReference type="Proteomes" id="UP000009071">
    <property type="component" value="Chromosome"/>
</dbReference>
<keyword evidence="1" id="KW-0732">Signal</keyword>
<proteinExistence type="predicted"/>
<dbReference type="HOGENOM" id="CLU_1822262_0_0_7"/>
<organism evidence="2 3">
    <name type="scientific">Solidesulfovibrio magneticus (strain ATCC 700980 / DSM 13731 / RS-1)</name>
    <name type="common">Desulfovibrio magneticus</name>
    <dbReference type="NCBI Taxonomy" id="573370"/>
    <lineage>
        <taxon>Bacteria</taxon>
        <taxon>Pseudomonadati</taxon>
        <taxon>Thermodesulfobacteriota</taxon>
        <taxon>Desulfovibrionia</taxon>
        <taxon>Desulfovibrionales</taxon>
        <taxon>Desulfovibrionaceae</taxon>
        <taxon>Solidesulfovibrio</taxon>
    </lineage>
</organism>
<sequence>MSRLALFLAPAMTALLLAAPGPVLGQVPPKVPAPEARAARGAGGHDIVGNWTAEALGQTVTASFTRQGDMIYGVVVIPDPLSGGSNTYHVAGVILGDEFAAQHASGHLLKGTLTGPDTAEAVFAPKSGPSLKLRLTRRAGP</sequence>
<dbReference type="KEGG" id="dma:DMR_03350"/>
<gene>
    <name evidence="2" type="ordered locus">DMR_03350</name>
</gene>
<dbReference type="eggNOG" id="ENOG502ZGWV">
    <property type="taxonomic scope" value="Bacteria"/>
</dbReference>
<feature type="signal peptide" evidence="1">
    <location>
        <begin position="1"/>
        <end position="25"/>
    </location>
</feature>
<reference evidence="2 3" key="1">
    <citation type="journal article" date="2009" name="Genome Res.">
        <title>Whole genome sequence of Desulfovibrio magneticus strain RS-1 revealed common gene clusters in magnetotactic bacteria.</title>
        <authorList>
            <person name="Nakazawa H."/>
            <person name="Arakaki A."/>
            <person name="Narita-Yamada S."/>
            <person name="Yashiro I."/>
            <person name="Jinno K."/>
            <person name="Aoki N."/>
            <person name="Tsuruyama A."/>
            <person name="Okamura Y."/>
            <person name="Tanikawa S."/>
            <person name="Fujita N."/>
            <person name="Takeyama H."/>
            <person name="Matsunaga T."/>
        </authorList>
    </citation>
    <scope>NUCLEOTIDE SEQUENCE [LARGE SCALE GENOMIC DNA]</scope>
    <source>
        <strain evidence="3">ATCC 700980 / DSM 13731 / RS-1</strain>
    </source>
</reference>
<protein>
    <submittedName>
        <fullName evidence="2">Uncharacterized protein</fullName>
    </submittedName>
</protein>
<accession>C4XH58</accession>
<evidence type="ECO:0000313" key="3">
    <source>
        <dbReference type="Proteomes" id="UP000009071"/>
    </source>
</evidence>
<evidence type="ECO:0000256" key="1">
    <source>
        <dbReference type="SAM" id="SignalP"/>
    </source>
</evidence>
<evidence type="ECO:0000313" key="2">
    <source>
        <dbReference type="EMBL" id="BAH73826.1"/>
    </source>
</evidence>
<keyword evidence="3" id="KW-1185">Reference proteome</keyword>
<dbReference type="AlphaFoldDB" id="C4XH58"/>